<dbReference type="InterPro" id="IPR020449">
    <property type="entry name" value="Tscrpt_reg_AraC-type_HTH"/>
</dbReference>
<dbReference type="Gene3D" id="1.10.10.60">
    <property type="entry name" value="Homeodomain-like"/>
    <property type="match status" value="1"/>
</dbReference>
<dbReference type="GO" id="GO:0043565">
    <property type="term" value="F:sequence-specific DNA binding"/>
    <property type="evidence" value="ECO:0007669"/>
    <property type="project" value="InterPro"/>
</dbReference>
<dbReference type="EMBL" id="JAIXNE010000002">
    <property type="protein sequence ID" value="MCA6075215.1"/>
    <property type="molecule type" value="Genomic_DNA"/>
</dbReference>
<proteinExistence type="predicted"/>
<evidence type="ECO:0000256" key="1">
    <source>
        <dbReference type="ARBA" id="ARBA00023015"/>
    </source>
</evidence>
<dbReference type="GO" id="GO:0003700">
    <property type="term" value="F:DNA-binding transcription factor activity"/>
    <property type="evidence" value="ECO:0007669"/>
    <property type="project" value="InterPro"/>
</dbReference>
<keyword evidence="3" id="KW-0804">Transcription</keyword>
<feature type="domain" description="HTH araC/xylS-type" evidence="4">
    <location>
        <begin position="14"/>
        <end position="113"/>
    </location>
</feature>
<evidence type="ECO:0000313" key="8">
    <source>
        <dbReference type="Proteomes" id="UP001139409"/>
    </source>
</evidence>
<evidence type="ECO:0000313" key="6">
    <source>
        <dbReference type="EMBL" id="MCA6076392.1"/>
    </source>
</evidence>
<dbReference type="PANTHER" id="PTHR43280:SF2">
    <property type="entry name" value="HTH-TYPE TRANSCRIPTIONAL REGULATOR EXSA"/>
    <property type="match status" value="1"/>
</dbReference>
<accession>A0A9X1HT95</accession>
<evidence type="ECO:0000313" key="7">
    <source>
        <dbReference type="EMBL" id="MCA6077520.1"/>
    </source>
</evidence>
<dbReference type="EMBL" id="JAIXNE010000003">
    <property type="protein sequence ID" value="MCA6076392.1"/>
    <property type="molecule type" value="Genomic_DNA"/>
</dbReference>
<sequence>MHGFRSDSEQNFLEQINDLLDAHLADQRYTVSDLASDLRISRVQLHRKIKKITGKSSSHHIRERKLRRAFQLLKESGKSVTEIAYEVGFNNLSYFARSFREMYHYNPSEIAKKRIS</sequence>
<dbReference type="Proteomes" id="UP001139409">
    <property type="component" value="Unassembled WGS sequence"/>
</dbReference>
<dbReference type="SUPFAM" id="SSF46689">
    <property type="entry name" value="Homeodomain-like"/>
    <property type="match status" value="1"/>
</dbReference>
<dbReference type="RefSeq" id="WP_225698319.1">
    <property type="nucleotide sequence ID" value="NZ_JAIXNE010000002.1"/>
</dbReference>
<organism evidence="7 8">
    <name type="scientific">Fulvivirga sedimenti</name>
    <dbReference type="NCBI Taxonomy" id="2879465"/>
    <lineage>
        <taxon>Bacteria</taxon>
        <taxon>Pseudomonadati</taxon>
        <taxon>Bacteroidota</taxon>
        <taxon>Cytophagia</taxon>
        <taxon>Cytophagales</taxon>
        <taxon>Fulvivirgaceae</taxon>
        <taxon>Fulvivirga</taxon>
    </lineage>
</organism>
<evidence type="ECO:0000256" key="3">
    <source>
        <dbReference type="ARBA" id="ARBA00023163"/>
    </source>
</evidence>
<keyword evidence="8" id="KW-1185">Reference proteome</keyword>
<keyword evidence="2" id="KW-0238">DNA-binding</keyword>
<name>A0A9X1HT95_9BACT</name>
<gene>
    <name evidence="5" type="ORF">LDX50_10065</name>
    <name evidence="6" type="ORF">LDX50_16035</name>
    <name evidence="7" type="ORF">LDX50_21755</name>
</gene>
<dbReference type="EMBL" id="JAIXNE010000004">
    <property type="protein sequence ID" value="MCA6077520.1"/>
    <property type="molecule type" value="Genomic_DNA"/>
</dbReference>
<protein>
    <submittedName>
        <fullName evidence="7">Helix-turn-helix transcriptional regulator</fullName>
    </submittedName>
</protein>
<dbReference type="SMART" id="SM00342">
    <property type="entry name" value="HTH_ARAC"/>
    <property type="match status" value="1"/>
</dbReference>
<dbReference type="AlphaFoldDB" id="A0A9X1HT95"/>
<reference evidence="7" key="1">
    <citation type="submission" date="2021-09" db="EMBL/GenBank/DDBJ databases">
        <title>Fulvivirga sp. isolated from coastal sediment.</title>
        <authorList>
            <person name="Yu H."/>
        </authorList>
    </citation>
    <scope>NUCLEOTIDE SEQUENCE</scope>
    <source>
        <strain evidence="7">1062</strain>
    </source>
</reference>
<dbReference type="InterPro" id="IPR009057">
    <property type="entry name" value="Homeodomain-like_sf"/>
</dbReference>
<dbReference type="InterPro" id="IPR018060">
    <property type="entry name" value="HTH_AraC"/>
</dbReference>
<comment type="caution">
    <text evidence="7">The sequence shown here is derived from an EMBL/GenBank/DDBJ whole genome shotgun (WGS) entry which is preliminary data.</text>
</comment>
<evidence type="ECO:0000259" key="4">
    <source>
        <dbReference type="PROSITE" id="PS01124"/>
    </source>
</evidence>
<dbReference type="PRINTS" id="PR00032">
    <property type="entry name" value="HTHARAC"/>
</dbReference>
<evidence type="ECO:0000256" key="2">
    <source>
        <dbReference type="ARBA" id="ARBA00023125"/>
    </source>
</evidence>
<dbReference type="Pfam" id="PF12833">
    <property type="entry name" value="HTH_18"/>
    <property type="match status" value="1"/>
</dbReference>
<dbReference type="PANTHER" id="PTHR43280">
    <property type="entry name" value="ARAC-FAMILY TRANSCRIPTIONAL REGULATOR"/>
    <property type="match status" value="1"/>
</dbReference>
<dbReference type="PROSITE" id="PS01124">
    <property type="entry name" value="HTH_ARAC_FAMILY_2"/>
    <property type="match status" value="1"/>
</dbReference>
<keyword evidence="1" id="KW-0805">Transcription regulation</keyword>
<evidence type="ECO:0000313" key="5">
    <source>
        <dbReference type="EMBL" id="MCA6075215.1"/>
    </source>
</evidence>